<keyword evidence="1" id="KW-0677">Repeat</keyword>
<reference evidence="3 4" key="1">
    <citation type="journal article" date="2015" name="Sci. Rep.">
        <title>Genome of the facultative scuticociliatosis pathogen Pseudocohnilembus persalinus provides insight into its virulence through horizontal gene transfer.</title>
        <authorList>
            <person name="Xiong J."/>
            <person name="Wang G."/>
            <person name="Cheng J."/>
            <person name="Tian M."/>
            <person name="Pan X."/>
            <person name="Warren A."/>
            <person name="Jiang C."/>
            <person name="Yuan D."/>
            <person name="Miao W."/>
        </authorList>
    </citation>
    <scope>NUCLEOTIDE SEQUENCE [LARGE SCALE GENOMIC DNA]</scope>
    <source>
        <strain evidence="3">36N120E</strain>
    </source>
</reference>
<dbReference type="GO" id="GO:0006511">
    <property type="term" value="P:ubiquitin-dependent protein catabolic process"/>
    <property type="evidence" value="ECO:0007669"/>
    <property type="project" value="TreeGrafter"/>
</dbReference>
<comment type="caution">
    <text evidence="3">The sequence shown here is derived from an EMBL/GenBank/DDBJ whole genome shotgun (WGS) entry which is preliminary data.</text>
</comment>
<dbReference type="InterPro" id="IPR011050">
    <property type="entry name" value="Pectin_lyase_fold/virulence"/>
</dbReference>
<evidence type="ECO:0000259" key="2">
    <source>
        <dbReference type="Pfam" id="PF13229"/>
    </source>
</evidence>
<feature type="domain" description="Right handed beta helix" evidence="2">
    <location>
        <begin position="342"/>
        <end position="471"/>
    </location>
</feature>
<dbReference type="AlphaFoldDB" id="A0A0V0QUF9"/>
<dbReference type="SMART" id="SM00710">
    <property type="entry name" value="PbH1"/>
    <property type="match status" value="11"/>
</dbReference>
<dbReference type="Pfam" id="PF13229">
    <property type="entry name" value="Beta_helix"/>
    <property type="match status" value="2"/>
</dbReference>
<evidence type="ECO:0000256" key="1">
    <source>
        <dbReference type="ARBA" id="ARBA00022737"/>
    </source>
</evidence>
<dbReference type="InterPro" id="IPR039448">
    <property type="entry name" value="Beta_helix"/>
</dbReference>
<protein>
    <submittedName>
        <fullName evidence="3">Pectin lyase fold/virulence factor</fullName>
    </submittedName>
</protein>
<dbReference type="PANTHER" id="PTHR22990:SF15">
    <property type="entry name" value="F-BOX ONLY PROTEIN 10"/>
    <property type="match status" value="1"/>
</dbReference>
<dbReference type="InParanoid" id="A0A0V0QUF9"/>
<dbReference type="InterPro" id="IPR051550">
    <property type="entry name" value="SCF-Subunits/Alg-Epimerases"/>
</dbReference>
<dbReference type="GO" id="GO:0016829">
    <property type="term" value="F:lyase activity"/>
    <property type="evidence" value="ECO:0007669"/>
    <property type="project" value="UniProtKB-KW"/>
</dbReference>
<dbReference type="Proteomes" id="UP000054937">
    <property type="component" value="Unassembled WGS sequence"/>
</dbReference>
<accession>A0A0V0QUF9</accession>
<gene>
    <name evidence="3" type="ORF">PPERSA_01129</name>
</gene>
<dbReference type="OrthoDB" id="427974at2759"/>
<organism evidence="3 4">
    <name type="scientific">Pseudocohnilembus persalinus</name>
    <name type="common">Ciliate</name>
    <dbReference type="NCBI Taxonomy" id="266149"/>
    <lineage>
        <taxon>Eukaryota</taxon>
        <taxon>Sar</taxon>
        <taxon>Alveolata</taxon>
        <taxon>Ciliophora</taxon>
        <taxon>Intramacronucleata</taxon>
        <taxon>Oligohymenophorea</taxon>
        <taxon>Scuticociliatia</taxon>
        <taxon>Philasterida</taxon>
        <taxon>Pseudocohnilembidae</taxon>
        <taxon>Pseudocohnilembus</taxon>
    </lineage>
</organism>
<evidence type="ECO:0000313" key="3">
    <source>
        <dbReference type="EMBL" id="KRX06051.1"/>
    </source>
</evidence>
<dbReference type="OMA" id="RIMARIY"/>
<evidence type="ECO:0000313" key="4">
    <source>
        <dbReference type="Proteomes" id="UP000054937"/>
    </source>
</evidence>
<sequence length="569" mass="64297">MFFVLDELNQNNLSQTVDPQAKEKDEQLGLSITKTIQEAIDIAQEGGIIKISPGLYKENIYINKPGLRLEPKEKTGDIIIFAQKSAAITIDLDLNQKCFIIGIKLCHSGFNEEEVNSKLDEYNRIMARIYNYEDKSKHGISADKSIEKSQKDSFEFDRINNINQDSKKKSQFGKNKRNKMNQSISNIDQEQLEQEKGNKKQPTIGILVKSSDCLIKDSNIHSHQLGGIHLWGNKNTKIKIQNNKVQNCLPRGNGICCGGPDCQIFIEGNDISKNFIGVNIGIANQAQIVKNQIYFNSFGIEIISGDPFVFNNQIEKNLVAGILTRTFGEFRCDGIIKRNEYIRCNKEYGIVCQGENNFTKIEKNENISYNKKSGIKVEDKAHAYIYRNSIFKNIGQGILIVESASAIIESNEVADNLKANIALGGFGSQNSVIVSNKIKGGRCEGIFLIDASECWILRNKIYENNDGIIMVMSIPWVEKNEIYRNKSNGVMAIKDSRPKFQKNLIEQNGFIGLFIRDKSNGDITGNNIWGNKKTNLLVEQRIKKLDNILKVFQEEGDIRIPQNYRCTLI</sequence>
<dbReference type="Gene3D" id="2.160.20.10">
    <property type="entry name" value="Single-stranded right-handed beta-helix, Pectin lyase-like"/>
    <property type="match status" value="4"/>
</dbReference>
<proteinExistence type="predicted"/>
<dbReference type="InterPro" id="IPR006626">
    <property type="entry name" value="PbH1"/>
</dbReference>
<keyword evidence="3" id="KW-0456">Lyase</keyword>
<dbReference type="InterPro" id="IPR012334">
    <property type="entry name" value="Pectin_lyas_fold"/>
</dbReference>
<dbReference type="PANTHER" id="PTHR22990">
    <property type="entry name" value="F-BOX ONLY PROTEIN"/>
    <property type="match status" value="1"/>
</dbReference>
<dbReference type="EMBL" id="LDAU01000102">
    <property type="protein sequence ID" value="KRX06051.1"/>
    <property type="molecule type" value="Genomic_DNA"/>
</dbReference>
<name>A0A0V0QUF9_PSEPJ</name>
<keyword evidence="4" id="KW-1185">Reference proteome</keyword>
<feature type="domain" description="Right handed beta helix" evidence="2">
    <location>
        <begin position="204"/>
        <end position="323"/>
    </location>
</feature>
<dbReference type="SUPFAM" id="SSF51126">
    <property type="entry name" value="Pectin lyase-like"/>
    <property type="match status" value="2"/>
</dbReference>